<feature type="domain" description="Chromo" evidence="21">
    <location>
        <begin position="1324"/>
        <end position="1373"/>
    </location>
</feature>
<dbReference type="InterPro" id="IPR043502">
    <property type="entry name" value="DNA/RNA_pol_sf"/>
</dbReference>
<keyword evidence="11" id="KW-0378">Hydrolase</keyword>
<evidence type="ECO:0000256" key="1">
    <source>
        <dbReference type="ARBA" id="ARBA00004123"/>
    </source>
</evidence>
<dbReference type="Gene3D" id="3.10.10.10">
    <property type="entry name" value="HIV Type 1 Reverse Transcriptase, subunit A, domain 1"/>
    <property type="match status" value="1"/>
</dbReference>
<evidence type="ECO:0000259" key="22">
    <source>
        <dbReference type="PROSITE" id="PS50878"/>
    </source>
</evidence>
<dbReference type="InterPro" id="IPR023780">
    <property type="entry name" value="Chromo_domain"/>
</dbReference>
<dbReference type="PANTHER" id="PTHR37984">
    <property type="entry name" value="PROTEIN CBG26694"/>
    <property type="match status" value="1"/>
</dbReference>
<dbReference type="Gene3D" id="3.10.20.370">
    <property type="match status" value="1"/>
</dbReference>
<evidence type="ECO:0000259" key="21">
    <source>
        <dbReference type="PROSITE" id="PS50013"/>
    </source>
</evidence>
<dbReference type="Pfam" id="PF17921">
    <property type="entry name" value="Integrase_H2C2"/>
    <property type="match status" value="1"/>
</dbReference>
<dbReference type="SUPFAM" id="SSF53098">
    <property type="entry name" value="Ribonuclease H-like"/>
    <property type="match status" value="1"/>
</dbReference>
<evidence type="ECO:0000256" key="7">
    <source>
        <dbReference type="ARBA" id="ARBA00022722"/>
    </source>
</evidence>
<dbReference type="InterPro" id="IPR016197">
    <property type="entry name" value="Chromo-like_dom_sf"/>
</dbReference>
<dbReference type="InterPro" id="IPR043128">
    <property type="entry name" value="Rev_trsase/Diguanyl_cyclase"/>
</dbReference>
<dbReference type="SUPFAM" id="SSF50630">
    <property type="entry name" value="Acid proteases"/>
    <property type="match status" value="1"/>
</dbReference>
<evidence type="ECO:0000256" key="16">
    <source>
        <dbReference type="ARBA" id="ARBA00023125"/>
    </source>
</evidence>
<evidence type="ECO:0000313" key="24">
    <source>
        <dbReference type="EMBL" id="KAI2662463.1"/>
    </source>
</evidence>
<dbReference type="CDD" id="cd09274">
    <property type="entry name" value="RNase_HI_RT_Ty3"/>
    <property type="match status" value="1"/>
</dbReference>
<dbReference type="SUPFAM" id="SSF54160">
    <property type="entry name" value="Chromo domain-like"/>
    <property type="match status" value="1"/>
</dbReference>
<dbReference type="EMBL" id="JACTAM010000007">
    <property type="protein sequence ID" value="KAI2662463.1"/>
    <property type="molecule type" value="Genomic_DNA"/>
</dbReference>
<keyword evidence="8" id="KW-0479">Metal-binding</keyword>
<proteinExistence type="inferred from homology"/>
<dbReference type="InterPro" id="IPR000953">
    <property type="entry name" value="Chromo/chromo_shadow_dom"/>
</dbReference>
<reference evidence="24 25" key="1">
    <citation type="submission" date="2022-01" db="EMBL/GenBank/DDBJ databases">
        <title>A high-quality chromosome-level genome assembly of rohu carp, Labeo rohita.</title>
        <authorList>
            <person name="Arick M.A. II"/>
            <person name="Hsu C.-Y."/>
            <person name="Magbanua Z."/>
            <person name="Pechanova O."/>
            <person name="Grover C."/>
            <person name="Miller E."/>
            <person name="Thrash A."/>
            <person name="Ezzel L."/>
            <person name="Alam S."/>
            <person name="Benzie J."/>
            <person name="Hamilton M."/>
            <person name="Karsi A."/>
            <person name="Lawrence M.L."/>
            <person name="Peterson D.G."/>
        </authorList>
    </citation>
    <scope>NUCLEOTIDE SEQUENCE [LARGE SCALE GENOMIC DNA]</scope>
    <source>
        <strain evidence="25">BAU-BD-2019</strain>
        <tissue evidence="24">Blood</tissue>
    </source>
</reference>
<dbReference type="InterPro" id="IPR056924">
    <property type="entry name" value="SH3_Tf2-1"/>
</dbReference>
<dbReference type="Pfam" id="PF00665">
    <property type="entry name" value="rve"/>
    <property type="match status" value="1"/>
</dbReference>
<dbReference type="Gene3D" id="2.40.50.40">
    <property type="match status" value="1"/>
</dbReference>
<keyword evidence="13" id="KW-0229">DNA integration</keyword>
<protein>
    <recommendedName>
        <fullName evidence="19">Gypsy retrotransposon integrase-like protein 1</fullName>
        <ecNumber evidence="3">3.1.26.4</ecNumber>
    </recommendedName>
</protein>
<evidence type="ECO:0000256" key="14">
    <source>
        <dbReference type="ARBA" id="ARBA00022918"/>
    </source>
</evidence>
<dbReference type="PROSITE" id="PS50994">
    <property type="entry name" value="INTEGRASE"/>
    <property type="match status" value="1"/>
</dbReference>
<evidence type="ECO:0000256" key="3">
    <source>
        <dbReference type="ARBA" id="ARBA00012180"/>
    </source>
</evidence>
<dbReference type="SUPFAM" id="SSF56672">
    <property type="entry name" value="DNA/RNA polymerases"/>
    <property type="match status" value="1"/>
</dbReference>
<evidence type="ECO:0000256" key="4">
    <source>
        <dbReference type="ARBA" id="ARBA00022670"/>
    </source>
</evidence>
<keyword evidence="15" id="KW-0239">DNA-directed DNA polymerase</keyword>
<dbReference type="EC" id="3.1.26.4" evidence="3"/>
<evidence type="ECO:0000259" key="23">
    <source>
        <dbReference type="PROSITE" id="PS50994"/>
    </source>
</evidence>
<gene>
    <name evidence="24" type="ORF">H4Q32_001322</name>
</gene>
<keyword evidence="5" id="KW-0808">Transferase</keyword>
<evidence type="ECO:0000256" key="13">
    <source>
        <dbReference type="ARBA" id="ARBA00022908"/>
    </source>
</evidence>
<evidence type="ECO:0000256" key="19">
    <source>
        <dbReference type="ARBA" id="ARBA00039658"/>
    </source>
</evidence>
<evidence type="ECO:0000256" key="8">
    <source>
        <dbReference type="ARBA" id="ARBA00022723"/>
    </source>
</evidence>
<sequence length="1521" mass="169083">MDPAGEEFVRSAIAHQGALLGHQASQLSSTAQEVETLTVQMAELSSRFRELQDVMSSPTSGVPLSLTQRESEPHANNPPLYDGDPNSCRAFLSQCSLVFALQPRRYATERLKVAYVITLLTGKAREWGTAVWDAGASFCTDFEEFRAEMTKLFDRSVKGDEAASKLARLRQGGRSVTEYAILFKTLAASCDWNEGALRAMFREGLNFDIQDEIATHDLPQDLEGFINLATRVESRLRLRQRRLAPRSSWRLEETLPYKSHPPPQSPLAEPEPMQLGRIRFPGGRFSPCLPSVTHSIPATITYQDSVHSCKALIDSGAEASFLDRSTAMSWGIPAIPLSSPVTVWGLSGQPVATITHATPCVSLVVSGNHRESVVLFLLESPHACLVLGHPWLVQHSPHVDWSRNQILSWSQSCLACCLGAASPSVSVSPVLQVEAADLTGVPGEYCDLGLVFSKSRATSLPSHRPFDCAIDLLPGTSPPRGRLFSLSGPEREAMDKYIQESLKAGLIRHSSSPAGAGFFFVKKKDGSLRPCIDYRGLNDITVKNRYPLPLMSSAFELLQGAKVFTKLDLRNAYHLIRIREGDEWKTAFNTPTGHYEYLVLPFGLTNAPAVFQGMVNSVLGDMINQFVFVYLDDILIFSPSLQVHTQHVRQVLQRLLENQLYVKAEKCEFHAKSVSFLGFVVSAGEIKPDPAKVKAVAEWPVPDTRKALQRFLGFANFYRRFIRNFGQVAAPLTALTSTKVPFTWSAQAQEAFDNLKSRFISAPVLSIPDPERQFIVEVDASDVGVGAVLSQRSPKDGRVHPCAFFSHRLNPAERNYDIGNRELLAVKLALGEWRHWLEGSAQPFLVWTDHKNLEYIRSAKRLSSRQARWALFFDRFDFTLSYRPGSKNAKPDALSRQFERPGEESPADAILSEGVVLGALFWDVERRVEEAGRGVEVPDGCPAGRLFVPEALRPEVLQWGHESRVACHPGVRRSLAAIRQRFWWPSIGQDVRQFVLACSVCAQNKVSNRPPVGLLQPLPIPSRPWSHIALDFVSGLPPSRGFTVILTVVDRFSKAVHFVPLPKLPSAKETAQLVIDHVFRIHGLPVDVVSDRGPQFVSRFWQEFCRQIGASTSLSSGFHPQTNGQCERANQDLERALRCLASRDPASWSQQLSWIEYAHNTLPVASTGMSPFECSVGYSPPLFPSQEPDAAVPSALAFVRRCRRVWIKARKALAQASRRTKAAADRHRTPAPRYVCGQKVWLSTKDLPLKAASRKLAPRFIGPYQITKVLNPVAVRLKLPFSLGRVHPVFHVSRVKPVFRSSLNANMSSPAPPPPRLVDGSPVYSVRRLLDVRRRGRGFQYLVDWEGYGLEDRSWVPARDILDRSLIEDFHRRPARHVLRCHCGVHPAPLVILSVILCVEALTLLPCHQVADSLLLPALALLRQDSLLFTAVPPALSLLARRAPSGIQPRLFIAALPPFVPVGFAEADKCSALPVMLEEWWGVGPGRVPLAIKSEPEFGSVRNTGRFICRFAERRVHTQCQ</sequence>
<feature type="region of interest" description="Disordered" evidence="20">
    <location>
        <begin position="53"/>
        <end position="82"/>
    </location>
</feature>
<dbReference type="PANTHER" id="PTHR37984:SF5">
    <property type="entry name" value="PROTEIN NYNRIN-LIKE"/>
    <property type="match status" value="1"/>
</dbReference>
<feature type="compositionally biased region" description="Polar residues" evidence="20">
    <location>
        <begin position="54"/>
        <end position="68"/>
    </location>
</feature>
<keyword evidence="10" id="KW-0255">Endonuclease</keyword>
<dbReference type="Pfam" id="PF00385">
    <property type="entry name" value="Chromo"/>
    <property type="match status" value="1"/>
</dbReference>
<keyword evidence="4" id="KW-0645">Protease</keyword>
<evidence type="ECO:0000256" key="12">
    <source>
        <dbReference type="ARBA" id="ARBA00022842"/>
    </source>
</evidence>
<evidence type="ECO:0000256" key="6">
    <source>
        <dbReference type="ARBA" id="ARBA00022695"/>
    </source>
</evidence>
<evidence type="ECO:0000256" key="20">
    <source>
        <dbReference type="SAM" id="MobiDB-lite"/>
    </source>
</evidence>
<feature type="domain" description="Integrase catalytic" evidence="23">
    <location>
        <begin position="1020"/>
        <end position="1179"/>
    </location>
</feature>
<dbReference type="Gene3D" id="3.30.420.10">
    <property type="entry name" value="Ribonuclease H-like superfamily/Ribonuclease H"/>
    <property type="match status" value="1"/>
</dbReference>
<dbReference type="InterPro" id="IPR036397">
    <property type="entry name" value="RNaseH_sf"/>
</dbReference>
<dbReference type="SMART" id="SM00298">
    <property type="entry name" value="CHROMO"/>
    <property type="match status" value="1"/>
</dbReference>
<evidence type="ECO:0000256" key="2">
    <source>
        <dbReference type="ARBA" id="ARBA00010879"/>
    </source>
</evidence>
<dbReference type="InterPro" id="IPR041588">
    <property type="entry name" value="Integrase_H2C2"/>
</dbReference>
<name>A0ABQ8MHW1_LABRO</name>
<dbReference type="CDD" id="cd00303">
    <property type="entry name" value="retropepsin_like"/>
    <property type="match status" value="1"/>
</dbReference>
<keyword evidence="6" id="KW-0548">Nucleotidyltransferase</keyword>
<accession>A0ABQ8MHW1</accession>
<evidence type="ECO:0000256" key="11">
    <source>
        <dbReference type="ARBA" id="ARBA00022801"/>
    </source>
</evidence>
<dbReference type="Pfam" id="PF00078">
    <property type="entry name" value="RVT_1"/>
    <property type="match status" value="1"/>
</dbReference>
<keyword evidence="16" id="KW-0238">DNA-binding</keyword>
<dbReference type="InterPro" id="IPR050951">
    <property type="entry name" value="Retrovirus_Pol_polyprotein"/>
</dbReference>
<keyword evidence="7" id="KW-0540">Nuclease</keyword>
<keyword evidence="18" id="KW-0511">Multifunctional enzyme</keyword>
<dbReference type="InterPro" id="IPR012337">
    <property type="entry name" value="RNaseH-like_sf"/>
</dbReference>
<comment type="similarity">
    <text evidence="2">Belongs to the beta type-B retroviral polymerase family. HERV class-II K(HML-2) pol subfamily.</text>
</comment>
<evidence type="ECO:0000256" key="17">
    <source>
        <dbReference type="ARBA" id="ARBA00023172"/>
    </source>
</evidence>
<dbReference type="Gene3D" id="2.40.70.10">
    <property type="entry name" value="Acid Proteases"/>
    <property type="match status" value="1"/>
</dbReference>
<evidence type="ECO:0000256" key="18">
    <source>
        <dbReference type="ARBA" id="ARBA00023268"/>
    </source>
</evidence>
<evidence type="ECO:0000256" key="5">
    <source>
        <dbReference type="ARBA" id="ARBA00022679"/>
    </source>
</evidence>
<evidence type="ECO:0000256" key="9">
    <source>
        <dbReference type="ARBA" id="ARBA00022750"/>
    </source>
</evidence>
<evidence type="ECO:0000256" key="15">
    <source>
        <dbReference type="ARBA" id="ARBA00022932"/>
    </source>
</evidence>
<dbReference type="Pfam" id="PF24626">
    <property type="entry name" value="SH3_Tf2-1"/>
    <property type="match status" value="1"/>
</dbReference>
<dbReference type="InterPro" id="IPR021109">
    <property type="entry name" value="Peptidase_aspartic_dom_sf"/>
</dbReference>
<dbReference type="PROSITE" id="PS50013">
    <property type="entry name" value="CHROMO_2"/>
    <property type="match status" value="1"/>
</dbReference>
<comment type="caution">
    <text evidence="24">The sequence shown here is derived from an EMBL/GenBank/DDBJ whole genome shotgun (WGS) entry which is preliminary data.</text>
</comment>
<evidence type="ECO:0000256" key="10">
    <source>
        <dbReference type="ARBA" id="ARBA00022759"/>
    </source>
</evidence>
<organism evidence="24 25">
    <name type="scientific">Labeo rohita</name>
    <name type="common">Indian major carp</name>
    <name type="synonym">Cyprinus rohita</name>
    <dbReference type="NCBI Taxonomy" id="84645"/>
    <lineage>
        <taxon>Eukaryota</taxon>
        <taxon>Metazoa</taxon>
        <taxon>Chordata</taxon>
        <taxon>Craniata</taxon>
        <taxon>Vertebrata</taxon>
        <taxon>Euteleostomi</taxon>
        <taxon>Actinopterygii</taxon>
        <taxon>Neopterygii</taxon>
        <taxon>Teleostei</taxon>
        <taxon>Ostariophysi</taxon>
        <taxon>Cypriniformes</taxon>
        <taxon>Cyprinidae</taxon>
        <taxon>Labeoninae</taxon>
        <taxon>Labeonini</taxon>
        <taxon>Labeo</taxon>
    </lineage>
</organism>
<feature type="domain" description="Reverse transcriptase" evidence="22">
    <location>
        <begin position="502"/>
        <end position="681"/>
    </location>
</feature>
<evidence type="ECO:0000313" key="25">
    <source>
        <dbReference type="Proteomes" id="UP000830375"/>
    </source>
</evidence>
<dbReference type="Gene3D" id="3.30.70.270">
    <property type="match status" value="2"/>
</dbReference>
<keyword evidence="17" id="KW-0233">DNA recombination</keyword>
<dbReference type="Proteomes" id="UP000830375">
    <property type="component" value="Unassembled WGS sequence"/>
</dbReference>
<dbReference type="InterPro" id="IPR001584">
    <property type="entry name" value="Integrase_cat-core"/>
</dbReference>
<dbReference type="PROSITE" id="PS50878">
    <property type="entry name" value="RT_POL"/>
    <property type="match status" value="1"/>
</dbReference>
<dbReference type="Pfam" id="PF17919">
    <property type="entry name" value="RT_RNaseH_2"/>
    <property type="match status" value="1"/>
</dbReference>
<dbReference type="InterPro" id="IPR000477">
    <property type="entry name" value="RT_dom"/>
</dbReference>
<dbReference type="InterPro" id="IPR005162">
    <property type="entry name" value="Retrotrans_gag_dom"/>
</dbReference>
<dbReference type="InterPro" id="IPR041577">
    <property type="entry name" value="RT_RNaseH_2"/>
</dbReference>
<dbReference type="CDD" id="cd01647">
    <property type="entry name" value="RT_LTR"/>
    <property type="match status" value="1"/>
</dbReference>
<keyword evidence="12" id="KW-0460">Magnesium</keyword>
<dbReference type="Pfam" id="PF03732">
    <property type="entry name" value="Retrotrans_gag"/>
    <property type="match status" value="1"/>
</dbReference>
<keyword evidence="14" id="KW-0695">RNA-directed DNA polymerase</keyword>
<comment type="subcellular location">
    <subcellularLocation>
        <location evidence="1">Nucleus</location>
    </subcellularLocation>
</comment>
<keyword evidence="25" id="KW-1185">Reference proteome</keyword>
<keyword evidence="9" id="KW-0064">Aspartyl protease</keyword>
<dbReference type="Gene3D" id="1.10.340.70">
    <property type="match status" value="1"/>
</dbReference>